<evidence type="ECO:0000313" key="3">
    <source>
        <dbReference type="EMBL" id="GHD87153.1"/>
    </source>
</evidence>
<feature type="transmembrane region" description="Helical" evidence="2">
    <location>
        <begin position="49"/>
        <end position="69"/>
    </location>
</feature>
<dbReference type="InterPro" id="IPR046187">
    <property type="entry name" value="DUF6215"/>
</dbReference>
<dbReference type="Proteomes" id="UP000608955">
    <property type="component" value="Unassembled WGS sequence"/>
</dbReference>
<gene>
    <name evidence="3" type="ORF">GCM10010508_18100</name>
</gene>
<keyword evidence="2" id="KW-0472">Membrane</keyword>
<reference evidence="3" key="2">
    <citation type="submission" date="2020-09" db="EMBL/GenBank/DDBJ databases">
        <authorList>
            <person name="Sun Q."/>
            <person name="Ohkuma M."/>
        </authorList>
    </citation>
    <scope>NUCLEOTIDE SEQUENCE</scope>
    <source>
        <strain evidence="3">JCM 4654</strain>
    </source>
</reference>
<evidence type="ECO:0000313" key="4">
    <source>
        <dbReference type="Proteomes" id="UP000608955"/>
    </source>
</evidence>
<feature type="region of interest" description="Disordered" evidence="1">
    <location>
        <begin position="104"/>
        <end position="129"/>
    </location>
</feature>
<feature type="region of interest" description="Disordered" evidence="1">
    <location>
        <begin position="208"/>
        <end position="227"/>
    </location>
</feature>
<dbReference type="EMBL" id="BMVF01000004">
    <property type="protein sequence ID" value="GHD87153.1"/>
    <property type="molecule type" value="Genomic_DNA"/>
</dbReference>
<keyword evidence="2" id="KW-0812">Transmembrane</keyword>
<proteinExistence type="predicted"/>
<dbReference type="Pfam" id="PF19721">
    <property type="entry name" value="DUF6215"/>
    <property type="match status" value="1"/>
</dbReference>
<accession>A0A918Y1Z1</accession>
<keyword evidence="4" id="KW-1185">Reference proteome</keyword>
<name>A0A918Y1Z1_9ACTN</name>
<sequence>MFMIWWDHRVLGFLLRFLPFWVREPLLILIGSVLGVRITYLAVRDHDQVAALLGVVFLVFTAIRVYVVVRAVRARRNGSPAATAEGVAVGVPAETQAQAHAQAQAQAHAQEAQAAVGPRPGPGAPQKEPNVWGQAIAAVALFGALGGALWVAPYVMPGDHTTPKPASCSDGEDEKLPKAYKETPRAVTGEELCKALNRPDLARLLGTPQETATSASSSNNTAALTDGKVAEPEAEVRFDTYTVNVSATYNKLTTAQYIRLKQLGGEQYVKTLTVLGRPAVFSSDHTMKFEINLGSGGTGGPVQQGPLARTLSVALDPKDRGGSYDFTVWSESGALPDDDVLLHIAEKVLPAIPERTVH</sequence>
<feature type="compositionally biased region" description="Low complexity" evidence="1">
    <location>
        <begin position="211"/>
        <end position="225"/>
    </location>
</feature>
<feature type="transmembrane region" description="Helical" evidence="2">
    <location>
        <begin position="135"/>
        <end position="156"/>
    </location>
</feature>
<evidence type="ECO:0000256" key="2">
    <source>
        <dbReference type="SAM" id="Phobius"/>
    </source>
</evidence>
<evidence type="ECO:0000256" key="1">
    <source>
        <dbReference type="SAM" id="MobiDB-lite"/>
    </source>
</evidence>
<feature type="transmembrane region" description="Helical" evidence="2">
    <location>
        <begin position="21"/>
        <end position="43"/>
    </location>
</feature>
<organism evidence="3 4">
    <name type="scientific">Streptomyces naganishii JCM 4654</name>
    <dbReference type="NCBI Taxonomy" id="1306179"/>
    <lineage>
        <taxon>Bacteria</taxon>
        <taxon>Bacillati</taxon>
        <taxon>Actinomycetota</taxon>
        <taxon>Actinomycetes</taxon>
        <taxon>Kitasatosporales</taxon>
        <taxon>Streptomycetaceae</taxon>
        <taxon>Streptomyces</taxon>
    </lineage>
</organism>
<keyword evidence="2" id="KW-1133">Transmembrane helix</keyword>
<reference evidence="3" key="1">
    <citation type="journal article" date="2014" name="Int. J. Syst. Evol. Microbiol.">
        <title>Complete genome sequence of Corynebacterium casei LMG S-19264T (=DSM 44701T), isolated from a smear-ripened cheese.</title>
        <authorList>
            <consortium name="US DOE Joint Genome Institute (JGI-PGF)"/>
            <person name="Walter F."/>
            <person name="Albersmeier A."/>
            <person name="Kalinowski J."/>
            <person name="Ruckert C."/>
        </authorList>
    </citation>
    <scope>NUCLEOTIDE SEQUENCE</scope>
    <source>
        <strain evidence="3">JCM 4654</strain>
    </source>
</reference>
<comment type="caution">
    <text evidence="3">The sequence shown here is derived from an EMBL/GenBank/DDBJ whole genome shotgun (WGS) entry which is preliminary data.</text>
</comment>
<protein>
    <submittedName>
        <fullName evidence="3">Uncharacterized protein</fullName>
    </submittedName>
</protein>
<dbReference type="AlphaFoldDB" id="A0A918Y1Z1"/>
<feature type="compositionally biased region" description="Low complexity" evidence="1">
    <location>
        <begin position="104"/>
        <end position="118"/>
    </location>
</feature>